<dbReference type="SUPFAM" id="SSF51735">
    <property type="entry name" value="NAD(P)-binding Rossmann-fold domains"/>
    <property type="match status" value="1"/>
</dbReference>
<dbReference type="InterPro" id="IPR036291">
    <property type="entry name" value="NAD(P)-bd_dom_sf"/>
</dbReference>
<accession>A0A518D8A8</accession>
<dbReference type="EC" id="1.1.1.-" evidence="4"/>
<name>A0A518D8A8_9BACT</name>
<dbReference type="Gene3D" id="3.40.50.720">
    <property type="entry name" value="NAD(P)-binding Rossmann-like Domain"/>
    <property type="match status" value="1"/>
</dbReference>
<dbReference type="PANTHER" id="PTHR43477">
    <property type="entry name" value="DIHYDROANTICAPSIN 7-DEHYDROGENASE"/>
    <property type="match status" value="1"/>
</dbReference>
<sequence>MAFDNAAYLIIGGAGGIGSEVAKRLTTAGAQILLAGRSVAPLEALARSISCESEQLDSTNLDAVEACASGAAERFGRLDGIINCAGSLLLKPAHLTSAEEWEQTLSTNLTTAFAAVRAAAKTMRKTGGSVVLFSSAAARLGLPNHEAIAAAKAGVAGLTLSAAATYASSNIRVNAVAPGLVKTPMTEQIWSRDTAAKASEDLHALGRLGEPADVASLVVWLLDPSNNWITGQVFSVDGGLSSVRTSPRRS</sequence>
<feature type="domain" description="Ketoreductase" evidence="3">
    <location>
        <begin position="6"/>
        <end position="166"/>
    </location>
</feature>
<dbReference type="OrthoDB" id="9803333at2"/>
<dbReference type="PANTHER" id="PTHR43477:SF1">
    <property type="entry name" value="DIHYDROANTICAPSIN 7-DEHYDROGENASE"/>
    <property type="match status" value="1"/>
</dbReference>
<evidence type="ECO:0000256" key="1">
    <source>
        <dbReference type="ARBA" id="ARBA00006484"/>
    </source>
</evidence>
<dbReference type="RefSeq" id="WP_145281816.1">
    <property type="nucleotide sequence ID" value="NZ_CP036291.1"/>
</dbReference>
<dbReference type="PRINTS" id="PR00081">
    <property type="entry name" value="GDHRDH"/>
</dbReference>
<dbReference type="Proteomes" id="UP000317429">
    <property type="component" value="Chromosome"/>
</dbReference>
<evidence type="ECO:0000313" key="4">
    <source>
        <dbReference type="EMBL" id="QDU87694.1"/>
    </source>
</evidence>
<evidence type="ECO:0000256" key="2">
    <source>
        <dbReference type="ARBA" id="ARBA00023002"/>
    </source>
</evidence>
<dbReference type="InterPro" id="IPR002347">
    <property type="entry name" value="SDR_fam"/>
</dbReference>
<dbReference type="KEGG" id="pnd:Pla175_10600"/>
<keyword evidence="2 4" id="KW-0560">Oxidoreductase</keyword>
<dbReference type="EMBL" id="CP036291">
    <property type="protein sequence ID" value="QDU87694.1"/>
    <property type="molecule type" value="Genomic_DNA"/>
</dbReference>
<proteinExistence type="inferred from homology"/>
<evidence type="ECO:0000259" key="3">
    <source>
        <dbReference type="SMART" id="SM00822"/>
    </source>
</evidence>
<reference evidence="4 5" key="1">
    <citation type="submission" date="2019-02" db="EMBL/GenBank/DDBJ databases">
        <title>Deep-cultivation of Planctomycetes and their phenomic and genomic characterization uncovers novel biology.</title>
        <authorList>
            <person name="Wiegand S."/>
            <person name="Jogler M."/>
            <person name="Boedeker C."/>
            <person name="Pinto D."/>
            <person name="Vollmers J."/>
            <person name="Rivas-Marin E."/>
            <person name="Kohn T."/>
            <person name="Peeters S.H."/>
            <person name="Heuer A."/>
            <person name="Rast P."/>
            <person name="Oberbeckmann S."/>
            <person name="Bunk B."/>
            <person name="Jeske O."/>
            <person name="Meyerdierks A."/>
            <person name="Storesund J.E."/>
            <person name="Kallscheuer N."/>
            <person name="Luecker S."/>
            <person name="Lage O.M."/>
            <person name="Pohl T."/>
            <person name="Merkel B.J."/>
            <person name="Hornburger P."/>
            <person name="Mueller R.-W."/>
            <person name="Bruemmer F."/>
            <person name="Labrenz M."/>
            <person name="Spormann A.M."/>
            <person name="Op den Camp H."/>
            <person name="Overmann J."/>
            <person name="Amann R."/>
            <person name="Jetten M.S.M."/>
            <person name="Mascher T."/>
            <person name="Medema M.H."/>
            <person name="Devos D.P."/>
            <person name="Kaster A.-K."/>
            <person name="Ovreas L."/>
            <person name="Rohde M."/>
            <person name="Galperin M.Y."/>
            <person name="Jogler C."/>
        </authorList>
    </citation>
    <scope>NUCLEOTIDE SEQUENCE [LARGE SCALE GENOMIC DNA]</scope>
    <source>
        <strain evidence="4 5">Pla175</strain>
    </source>
</reference>
<dbReference type="AlphaFoldDB" id="A0A518D8A8"/>
<gene>
    <name evidence="4" type="primary">lvr</name>
    <name evidence="4" type="ORF">Pla175_10600</name>
</gene>
<dbReference type="GO" id="GO:0016491">
    <property type="term" value="F:oxidoreductase activity"/>
    <property type="evidence" value="ECO:0007669"/>
    <property type="project" value="UniProtKB-KW"/>
</dbReference>
<comment type="similarity">
    <text evidence="1">Belongs to the short-chain dehydrogenases/reductases (SDR) family.</text>
</comment>
<evidence type="ECO:0000313" key="5">
    <source>
        <dbReference type="Proteomes" id="UP000317429"/>
    </source>
</evidence>
<dbReference type="InterPro" id="IPR057326">
    <property type="entry name" value="KR_dom"/>
</dbReference>
<organism evidence="4 5">
    <name type="scientific">Pirellulimonas nuda</name>
    <dbReference type="NCBI Taxonomy" id="2528009"/>
    <lineage>
        <taxon>Bacteria</taxon>
        <taxon>Pseudomonadati</taxon>
        <taxon>Planctomycetota</taxon>
        <taxon>Planctomycetia</taxon>
        <taxon>Pirellulales</taxon>
        <taxon>Lacipirellulaceae</taxon>
        <taxon>Pirellulimonas</taxon>
    </lineage>
</organism>
<dbReference type="InterPro" id="IPR051122">
    <property type="entry name" value="SDR_DHRS6-like"/>
</dbReference>
<keyword evidence="5" id="KW-1185">Reference proteome</keyword>
<dbReference type="Pfam" id="PF13561">
    <property type="entry name" value="adh_short_C2"/>
    <property type="match status" value="1"/>
</dbReference>
<dbReference type="FunFam" id="3.40.50.720:FF:000084">
    <property type="entry name" value="Short-chain dehydrogenase reductase"/>
    <property type="match status" value="1"/>
</dbReference>
<dbReference type="SMART" id="SM00822">
    <property type="entry name" value="PKS_KR"/>
    <property type="match status" value="1"/>
</dbReference>
<protein>
    <submittedName>
        <fullName evidence="4">Levodione reductase</fullName>
        <ecNumber evidence="4">1.1.1.-</ecNumber>
    </submittedName>
</protein>
<dbReference type="CDD" id="cd05233">
    <property type="entry name" value="SDR_c"/>
    <property type="match status" value="1"/>
</dbReference>